<name>B0MXY7_9BACT</name>
<accession>B0MXY7</accession>
<comment type="caution">
    <text evidence="1">The sequence shown here is derived from an EMBL/GenBank/DDBJ whole genome shotgun (WGS) entry which is preliminary data.</text>
</comment>
<evidence type="ECO:0000313" key="2">
    <source>
        <dbReference type="Proteomes" id="UP000005819"/>
    </source>
</evidence>
<dbReference type="HOGENOM" id="CLU_2731024_0_0_10"/>
<protein>
    <submittedName>
        <fullName evidence="1">Uncharacterized protein</fullName>
    </submittedName>
</protein>
<reference evidence="1" key="1">
    <citation type="submission" date="2007-10" db="EMBL/GenBank/DDBJ databases">
        <authorList>
            <person name="Fulton L."/>
            <person name="Clifton S."/>
            <person name="Fulton B."/>
            <person name="Xu J."/>
            <person name="Minx P."/>
            <person name="Pepin K.H."/>
            <person name="Johnson M."/>
            <person name="Thiruvilangam P."/>
            <person name="Bhonagiri V."/>
            <person name="Nash W.E."/>
            <person name="Mardis E.R."/>
            <person name="Wilson R.K."/>
        </authorList>
    </citation>
    <scope>NUCLEOTIDE SEQUENCE [LARGE SCALE GENOMIC DNA]</scope>
    <source>
        <strain evidence="1">DSM 17216</strain>
    </source>
</reference>
<keyword evidence="2" id="KW-1185">Reference proteome</keyword>
<dbReference type="AlphaFoldDB" id="B0MXY7"/>
<evidence type="ECO:0000313" key="1">
    <source>
        <dbReference type="EMBL" id="EDS02473.1"/>
    </source>
</evidence>
<organism evidence="1 2">
    <name type="scientific">Alistipes putredinis DSM 17216</name>
    <dbReference type="NCBI Taxonomy" id="445970"/>
    <lineage>
        <taxon>Bacteria</taxon>
        <taxon>Pseudomonadati</taxon>
        <taxon>Bacteroidota</taxon>
        <taxon>Bacteroidia</taxon>
        <taxon>Bacteroidales</taxon>
        <taxon>Rikenellaceae</taxon>
        <taxon>Alistipes</taxon>
    </lineage>
</organism>
<dbReference type="Proteomes" id="UP000005819">
    <property type="component" value="Unassembled WGS sequence"/>
</dbReference>
<proteinExistence type="predicted"/>
<dbReference type="EMBL" id="ABFK02000020">
    <property type="protein sequence ID" value="EDS02473.1"/>
    <property type="molecule type" value="Genomic_DNA"/>
</dbReference>
<reference evidence="1" key="2">
    <citation type="submission" date="2013-09" db="EMBL/GenBank/DDBJ databases">
        <title>Draft genome sequence of Alistipes putredinis (DSM 17216).</title>
        <authorList>
            <person name="Sudarsanam P."/>
            <person name="Ley R."/>
            <person name="Guruge J."/>
            <person name="Turnbaugh P.J."/>
            <person name="Mahowald M."/>
            <person name="Liep D."/>
            <person name="Gordon J."/>
        </authorList>
    </citation>
    <scope>NUCLEOTIDE SEQUENCE</scope>
    <source>
        <strain evidence="1">DSM 17216</strain>
    </source>
</reference>
<sequence>MPSIYVYYDFGSQTIGICPKRGKLYAKIPGKNRCSRSESGILQPASRTGHGICQTFEPIPEVFGRMSVSFP</sequence>
<gene>
    <name evidence="1" type="ORF">ALIPUT_01999</name>
</gene>